<evidence type="ECO:0000259" key="2">
    <source>
        <dbReference type="PROSITE" id="PS50042"/>
    </source>
</evidence>
<dbReference type="AlphaFoldDB" id="C4XPD4"/>
<dbReference type="HOGENOM" id="CLU_679212_0_0_7"/>
<evidence type="ECO:0000256" key="1">
    <source>
        <dbReference type="SAM" id="MobiDB-lite"/>
    </source>
</evidence>
<gene>
    <name evidence="3" type="ordered locus">DMR_16240</name>
</gene>
<dbReference type="GO" id="GO:0005829">
    <property type="term" value="C:cytosol"/>
    <property type="evidence" value="ECO:0007669"/>
    <property type="project" value="TreeGrafter"/>
</dbReference>
<sequence length="430" mass="46774">MTAAGPPSLNSAGLGRSVSATGPRPPTRGRMPQDIDRFEDEADSAVRTFPKGTVIFREGQASDVAYVVKKGRVSIYRVVGNKRVRLGERGPGEMFGEMGVVTAEPRASTAEAVEYVEALACDKRLIQTMLLKSPRPVQLLAGYLAERVQALAAQVTDRPSGDPFLAVCRIVHLAWQAAGRGDKAELDYAEVSRTIKDIILLSQIEIDAIFERLKKLHLVSVTEVKGHFPRTNLLGKTKPGPSFIKDRRLRLPDPEKFLAVAKNLSRDDANAKAVGVDLEFCDLADFSREAGGTPEVILKKIGYGEIPEKLFFFHKSAAREFIESMGQEYFKQARRPRLTAADLESVDDIVAVDAATLEEILSTMGFHKVAVLAAMAGEAARDKIYKTLSKKIAGIVREEAAAMAALDEGEAAAVEQELLDRIKAAKGLAS</sequence>
<dbReference type="PROSITE" id="PS50042">
    <property type="entry name" value="CNMP_BINDING_3"/>
    <property type="match status" value="1"/>
</dbReference>
<dbReference type="STRING" id="573370.DMR_16240"/>
<dbReference type="Gene3D" id="2.60.120.10">
    <property type="entry name" value="Jelly Rolls"/>
    <property type="match status" value="1"/>
</dbReference>
<evidence type="ECO:0000313" key="3">
    <source>
        <dbReference type="EMBL" id="BAH75115.1"/>
    </source>
</evidence>
<dbReference type="EMBL" id="AP010904">
    <property type="protein sequence ID" value="BAH75115.1"/>
    <property type="molecule type" value="Genomic_DNA"/>
</dbReference>
<dbReference type="PANTHER" id="PTHR11635">
    <property type="entry name" value="CAMP-DEPENDENT PROTEIN KINASE REGULATORY CHAIN"/>
    <property type="match status" value="1"/>
</dbReference>
<accession>C4XPD4</accession>
<evidence type="ECO:0000313" key="4">
    <source>
        <dbReference type="Proteomes" id="UP000009071"/>
    </source>
</evidence>
<dbReference type="SMART" id="SM00100">
    <property type="entry name" value="cNMP"/>
    <property type="match status" value="1"/>
</dbReference>
<organism evidence="3 4">
    <name type="scientific">Solidesulfovibrio magneticus (strain ATCC 700980 / DSM 13731 / RS-1)</name>
    <name type="common">Desulfovibrio magneticus</name>
    <dbReference type="NCBI Taxonomy" id="573370"/>
    <lineage>
        <taxon>Bacteria</taxon>
        <taxon>Pseudomonadati</taxon>
        <taxon>Thermodesulfobacteriota</taxon>
        <taxon>Desulfovibrionia</taxon>
        <taxon>Desulfovibrionales</taxon>
        <taxon>Desulfovibrionaceae</taxon>
        <taxon>Solidesulfovibrio</taxon>
    </lineage>
</organism>
<feature type="domain" description="Cyclic nucleotide-binding" evidence="2">
    <location>
        <begin position="47"/>
        <end position="147"/>
    </location>
</feature>
<name>C4XPD4_SOLM1</name>
<dbReference type="InterPro" id="IPR023087">
    <property type="entry name" value="Flg_Motor_Flig_C"/>
</dbReference>
<feature type="region of interest" description="Disordered" evidence="1">
    <location>
        <begin position="1"/>
        <end position="34"/>
    </location>
</feature>
<dbReference type="Pfam" id="PF00027">
    <property type="entry name" value="cNMP_binding"/>
    <property type="match status" value="1"/>
</dbReference>
<dbReference type="InterPro" id="IPR014710">
    <property type="entry name" value="RmlC-like_jellyroll"/>
</dbReference>
<dbReference type="GO" id="GO:0005952">
    <property type="term" value="C:cAMP-dependent protein kinase complex"/>
    <property type="evidence" value="ECO:0007669"/>
    <property type="project" value="InterPro"/>
</dbReference>
<dbReference type="InterPro" id="IPR011002">
    <property type="entry name" value="FliG_a-hlx"/>
</dbReference>
<dbReference type="PANTHER" id="PTHR11635:SF152">
    <property type="entry name" value="CAMP-DEPENDENT PROTEIN KINASE TYPE I REGULATORY SUBUNIT-RELATED"/>
    <property type="match status" value="1"/>
</dbReference>
<dbReference type="InterPro" id="IPR000595">
    <property type="entry name" value="cNMP-bd_dom"/>
</dbReference>
<dbReference type="SUPFAM" id="SSF48029">
    <property type="entry name" value="FliG"/>
    <property type="match status" value="1"/>
</dbReference>
<dbReference type="InterPro" id="IPR018490">
    <property type="entry name" value="cNMP-bd_dom_sf"/>
</dbReference>
<dbReference type="Pfam" id="PF01706">
    <property type="entry name" value="FliG_C"/>
    <property type="match status" value="1"/>
</dbReference>
<keyword evidence="4" id="KW-1185">Reference proteome</keyword>
<proteinExistence type="predicted"/>
<dbReference type="CDD" id="cd00038">
    <property type="entry name" value="CAP_ED"/>
    <property type="match status" value="1"/>
</dbReference>
<dbReference type="InterPro" id="IPR050503">
    <property type="entry name" value="cAMP-dep_PK_reg_su-like"/>
</dbReference>
<dbReference type="SUPFAM" id="SSF51206">
    <property type="entry name" value="cAMP-binding domain-like"/>
    <property type="match status" value="1"/>
</dbReference>
<protein>
    <recommendedName>
        <fullName evidence="2">Cyclic nucleotide-binding domain-containing protein</fullName>
    </recommendedName>
</protein>
<dbReference type="Proteomes" id="UP000009071">
    <property type="component" value="Chromosome"/>
</dbReference>
<dbReference type="KEGG" id="dma:DMR_16240"/>
<dbReference type="Gene3D" id="1.10.220.30">
    <property type="match status" value="1"/>
</dbReference>
<reference evidence="3 4" key="1">
    <citation type="journal article" date="2009" name="Genome Res.">
        <title>Whole genome sequence of Desulfovibrio magneticus strain RS-1 revealed common gene clusters in magnetotactic bacteria.</title>
        <authorList>
            <person name="Nakazawa H."/>
            <person name="Arakaki A."/>
            <person name="Narita-Yamada S."/>
            <person name="Yashiro I."/>
            <person name="Jinno K."/>
            <person name="Aoki N."/>
            <person name="Tsuruyama A."/>
            <person name="Okamura Y."/>
            <person name="Tanikawa S."/>
            <person name="Fujita N."/>
            <person name="Takeyama H."/>
            <person name="Matsunaga T."/>
        </authorList>
    </citation>
    <scope>NUCLEOTIDE SEQUENCE [LARGE SCALE GENOMIC DNA]</scope>
    <source>
        <strain evidence="4">ATCC 700980 / DSM 13731 / RS-1</strain>
    </source>
</reference>
<dbReference type="eggNOG" id="COG0664">
    <property type="taxonomic scope" value="Bacteria"/>
</dbReference>